<reference evidence="3 4" key="1">
    <citation type="journal article" date="2006" name="PLoS Genet.">
        <title>Secrets of soil survival revealed by the genome sequence of Arthrobacter aurescens TC1.</title>
        <authorList>
            <person name="Mongodin E.F."/>
            <person name="Shapir N."/>
            <person name="Daugherty S.C."/>
            <person name="DeBoy R.T."/>
            <person name="Emerson J.B."/>
            <person name="Shvartzbeyn A."/>
            <person name="Radune D."/>
            <person name="Vamathevan J."/>
            <person name="Riggs F."/>
            <person name="Grinberg V."/>
            <person name="Khouri H."/>
            <person name="Wackett L.P."/>
            <person name="Nelson K.E."/>
            <person name="Sadowsky M.J."/>
        </authorList>
    </citation>
    <scope>NUCLEOTIDE SEQUENCE [LARGE SCALE GENOMIC DNA]</scope>
    <source>
        <strain evidence="3 4">TC1</strain>
    </source>
</reference>
<proteinExistence type="predicted"/>
<sequence>MDYDGVVDDSSHSVPTNAAHERGSAAVDFVLVGALLTLFFISIVQLTLVLHVRNTLVDAAASGARYGALSDRTSMDARARTAELIGAALNGDFARDVTSTEVTIEGVRTLEVTVKAPLPVFGLIGPGKLLEVTGHADLPR</sequence>
<evidence type="ECO:0000259" key="2">
    <source>
        <dbReference type="Pfam" id="PF07811"/>
    </source>
</evidence>
<gene>
    <name evidence="3" type="ordered locus">AAur_2660</name>
</gene>
<dbReference type="HOGENOM" id="CLU_123721_2_1_11"/>
<evidence type="ECO:0000256" key="1">
    <source>
        <dbReference type="SAM" id="Phobius"/>
    </source>
</evidence>
<dbReference type="InterPro" id="IPR012495">
    <property type="entry name" value="TadE-like_dom"/>
</dbReference>
<dbReference type="eggNOG" id="ENOG5032T1V">
    <property type="taxonomic scope" value="Bacteria"/>
</dbReference>
<accession>A1R814</accession>
<dbReference type="STRING" id="290340.AAur_2660"/>
<dbReference type="RefSeq" id="WP_011775318.1">
    <property type="nucleotide sequence ID" value="NC_008711.1"/>
</dbReference>
<dbReference type="KEGG" id="aau:AAur_2660"/>
<dbReference type="AlphaFoldDB" id="A1R814"/>
<dbReference type="Proteomes" id="UP000000637">
    <property type="component" value="Chromosome"/>
</dbReference>
<organism evidence="3 4">
    <name type="scientific">Paenarthrobacter aurescens (strain TC1)</name>
    <dbReference type="NCBI Taxonomy" id="290340"/>
    <lineage>
        <taxon>Bacteria</taxon>
        <taxon>Bacillati</taxon>
        <taxon>Actinomycetota</taxon>
        <taxon>Actinomycetes</taxon>
        <taxon>Micrococcales</taxon>
        <taxon>Micrococcaceae</taxon>
        <taxon>Paenarthrobacter</taxon>
    </lineage>
</organism>
<dbReference type="EMBL" id="CP000474">
    <property type="protein sequence ID" value="ABM09666.1"/>
    <property type="molecule type" value="Genomic_DNA"/>
</dbReference>
<keyword evidence="1" id="KW-0472">Membrane</keyword>
<keyword evidence="1" id="KW-1133">Transmembrane helix</keyword>
<keyword evidence="4" id="KW-1185">Reference proteome</keyword>
<keyword evidence="1" id="KW-0812">Transmembrane</keyword>
<name>A1R814_PAEAT</name>
<protein>
    <submittedName>
        <fullName evidence="3">TadE-like family protein</fullName>
    </submittedName>
</protein>
<dbReference type="OrthoDB" id="3254574at2"/>
<feature type="transmembrane region" description="Helical" evidence="1">
    <location>
        <begin position="29"/>
        <end position="50"/>
    </location>
</feature>
<dbReference type="Pfam" id="PF07811">
    <property type="entry name" value="TadE"/>
    <property type="match status" value="1"/>
</dbReference>
<evidence type="ECO:0000313" key="3">
    <source>
        <dbReference type="EMBL" id="ABM09666.1"/>
    </source>
</evidence>
<evidence type="ECO:0000313" key="4">
    <source>
        <dbReference type="Proteomes" id="UP000000637"/>
    </source>
</evidence>
<feature type="domain" description="TadE-like" evidence="2">
    <location>
        <begin position="23"/>
        <end position="65"/>
    </location>
</feature>